<evidence type="ECO:0000256" key="7">
    <source>
        <dbReference type="ARBA" id="ARBA00022741"/>
    </source>
</evidence>
<evidence type="ECO:0000256" key="6">
    <source>
        <dbReference type="ARBA" id="ARBA00022723"/>
    </source>
</evidence>
<dbReference type="STRING" id="157652.A0A371EIJ7"/>
<dbReference type="GO" id="GO:0046872">
    <property type="term" value="F:metal ion binding"/>
    <property type="evidence" value="ECO:0007669"/>
    <property type="project" value="UniProtKB-KW"/>
</dbReference>
<dbReference type="OrthoDB" id="272370at2759"/>
<dbReference type="GO" id="GO:0005634">
    <property type="term" value="C:nucleus"/>
    <property type="evidence" value="ECO:0007669"/>
    <property type="project" value="TreeGrafter"/>
</dbReference>
<gene>
    <name evidence="13" type="primary">IPK1</name>
    <name evidence="13" type="ORF">CR513_55426</name>
</gene>
<dbReference type="AlphaFoldDB" id="A0A371EIJ7"/>
<proteinExistence type="inferred from homology"/>
<dbReference type="PANTHER" id="PTHR14456">
    <property type="entry name" value="INOSITOL POLYPHOSPHATE KINASE 1"/>
    <property type="match status" value="1"/>
</dbReference>
<sequence length="485" mass="54654">MVSWTRNADATNRGTAYNSIRFIPLVSVYCLQQNLRQHQFRFCSYGWNSKYSIFLPSEARDFHVKQMALTLKEEDAAHWVYRGEGAVNLVLAYTGSSPSFIGKVIRIRKAPRNGSQSKGVSVRNSTALTPHERVLWKDVHQLISSSDKEIVGQLYVQHVMKPLLGSDYVDAGMHILVTREFLELVEMNVTGQRPVWRVDAARIDMHCDFGLLMSDHSLFAHGSQGSSPCLSVEIKISQLSEYNPLDLFSGSNEGIQKAIKGLLTTPQNNFRVFLNGCLILGGLGGVAKNTDVCIAKVFEDKLKLVIQADDGLCTENLFTLITEALQKSGVLDKLLEVQKLDNIDIEGAIHAYYDITSQQCMACRELSEEQAKTYTSLHSASLDESLRIVKDYLIATTAKDCSLILCFRPRNEEDSGSVYNSLYIESTKQAFDFKVYFIDLDLKRLSKMEEYYELDKKIVSCYRQMIKMDQGRNEVTGLQASNVTH</sequence>
<protein>
    <recommendedName>
        <fullName evidence="4 12">Inositol-pentakisphosphate 2-kinase</fullName>
        <ecNumber evidence="4 12">2.7.1.158</ecNumber>
    </recommendedName>
</protein>
<dbReference type="Gene3D" id="3.30.200.110">
    <property type="entry name" value="Inositol-pentakisphosphate 2-kinase, N-lobe"/>
    <property type="match status" value="1"/>
</dbReference>
<dbReference type="GO" id="GO:0005524">
    <property type="term" value="F:ATP binding"/>
    <property type="evidence" value="ECO:0007669"/>
    <property type="project" value="UniProtKB-KW"/>
</dbReference>
<evidence type="ECO:0000256" key="3">
    <source>
        <dbReference type="ARBA" id="ARBA00007229"/>
    </source>
</evidence>
<comment type="similarity">
    <text evidence="3">Belongs to the IPK1 type 2 family.</text>
</comment>
<feature type="non-terminal residue" evidence="13">
    <location>
        <position position="1"/>
    </location>
</feature>
<dbReference type="Pfam" id="PF06090">
    <property type="entry name" value="Ins_P5_2-kin"/>
    <property type="match status" value="1"/>
</dbReference>
<evidence type="ECO:0000256" key="10">
    <source>
        <dbReference type="ARBA" id="ARBA00022840"/>
    </source>
</evidence>
<evidence type="ECO:0000256" key="11">
    <source>
        <dbReference type="ARBA" id="ARBA00056211"/>
    </source>
</evidence>
<organism evidence="13 14">
    <name type="scientific">Mucuna pruriens</name>
    <name type="common">Velvet bean</name>
    <name type="synonym">Dolichos pruriens</name>
    <dbReference type="NCBI Taxonomy" id="157652"/>
    <lineage>
        <taxon>Eukaryota</taxon>
        <taxon>Viridiplantae</taxon>
        <taxon>Streptophyta</taxon>
        <taxon>Embryophyta</taxon>
        <taxon>Tracheophyta</taxon>
        <taxon>Spermatophyta</taxon>
        <taxon>Magnoliopsida</taxon>
        <taxon>eudicotyledons</taxon>
        <taxon>Gunneridae</taxon>
        <taxon>Pentapetalae</taxon>
        <taxon>rosids</taxon>
        <taxon>fabids</taxon>
        <taxon>Fabales</taxon>
        <taxon>Fabaceae</taxon>
        <taxon>Papilionoideae</taxon>
        <taxon>50 kb inversion clade</taxon>
        <taxon>NPAAA clade</taxon>
        <taxon>indigoferoid/millettioid clade</taxon>
        <taxon>Phaseoleae</taxon>
        <taxon>Mucuna</taxon>
    </lineage>
</organism>
<keyword evidence="5 12" id="KW-0808">Transferase</keyword>
<evidence type="ECO:0000256" key="9">
    <source>
        <dbReference type="ARBA" id="ARBA00022833"/>
    </source>
</evidence>
<dbReference type="GO" id="GO:0032958">
    <property type="term" value="P:inositol phosphate biosynthetic process"/>
    <property type="evidence" value="ECO:0007669"/>
    <property type="project" value="TreeGrafter"/>
</dbReference>
<comment type="domain">
    <text evidence="12">The EXKPK motif is conserved in inositol-pentakisphosphate 2-kinases of both family 1 and 2.</text>
</comment>
<evidence type="ECO:0000256" key="1">
    <source>
        <dbReference type="ARBA" id="ARBA00001774"/>
    </source>
</evidence>
<evidence type="ECO:0000256" key="8">
    <source>
        <dbReference type="ARBA" id="ARBA00022777"/>
    </source>
</evidence>
<keyword evidence="10 12" id="KW-0067">ATP-binding</keyword>
<evidence type="ECO:0000256" key="12">
    <source>
        <dbReference type="RuleBase" id="RU364126"/>
    </source>
</evidence>
<comment type="function">
    <text evidence="11">Phosphorylates Ins(1,3,4,5,6)P5 at position 2 to form Ins(1,2,3,4,5,6)P6 (InsP6 or phytate). Phytate is a regulator of intracellular signaling, a highly abundant animal antinutrient, and a phosphate store in plant seeds. Also phosphorylates Ins(1,3,4,6)P4 and Ins(1,4,5,6)P4 to produce Ins(1,2,3,4,6)P5 and Ins(1,2,4,5,6)P5.</text>
</comment>
<dbReference type="InterPro" id="IPR009286">
    <property type="entry name" value="Ins_P5_2-kin"/>
</dbReference>
<name>A0A371EIJ7_MUCPR</name>
<dbReference type="GO" id="GO:0035299">
    <property type="term" value="F:inositol-1,3,4,5,6-pentakisphosphate 2-kinase activity"/>
    <property type="evidence" value="ECO:0007669"/>
    <property type="project" value="UniProtKB-EC"/>
</dbReference>
<dbReference type="FunFam" id="3.30.200.110:FF:000002">
    <property type="entry name" value="Inositol-pentakisphosphate 2-kinase"/>
    <property type="match status" value="1"/>
</dbReference>
<accession>A0A371EIJ7</accession>
<comment type="caution">
    <text evidence="13">The sequence shown here is derived from an EMBL/GenBank/DDBJ whole genome shotgun (WGS) entry which is preliminary data.</text>
</comment>
<dbReference type="InterPro" id="IPR043001">
    <property type="entry name" value="IP5_2-K_N_lobe"/>
</dbReference>
<evidence type="ECO:0000313" key="14">
    <source>
        <dbReference type="Proteomes" id="UP000257109"/>
    </source>
</evidence>
<dbReference type="EC" id="2.7.1.158" evidence="4 12"/>
<keyword evidence="8 12" id="KW-0418">Kinase</keyword>
<dbReference type="PANTHER" id="PTHR14456:SF6">
    <property type="entry name" value="INOSITOL-PENTAKISPHOSPHATE 2-KINASE"/>
    <property type="match status" value="1"/>
</dbReference>
<evidence type="ECO:0000313" key="13">
    <source>
        <dbReference type="EMBL" id="RDX65872.1"/>
    </source>
</evidence>
<keyword evidence="14" id="KW-1185">Reference proteome</keyword>
<keyword evidence="9" id="KW-0862">Zinc</keyword>
<comment type="catalytic activity">
    <reaction evidence="1 12">
        <text>1D-myo-inositol 1,3,4,5,6-pentakisphosphate + ATP = 1D-myo-inositol hexakisphosphate + ADP + H(+)</text>
        <dbReference type="Rhea" id="RHEA:20313"/>
        <dbReference type="ChEBI" id="CHEBI:15378"/>
        <dbReference type="ChEBI" id="CHEBI:30616"/>
        <dbReference type="ChEBI" id="CHEBI:57733"/>
        <dbReference type="ChEBI" id="CHEBI:58130"/>
        <dbReference type="ChEBI" id="CHEBI:456216"/>
        <dbReference type="EC" id="2.7.1.158"/>
    </reaction>
</comment>
<evidence type="ECO:0000256" key="4">
    <source>
        <dbReference type="ARBA" id="ARBA00012023"/>
    </source>
</evidence>
<evidence type="ECO:0000256" key="2">
    <source>
        <dbReference type="ARBA" id="ARBA00001947"/>
    </source>
</evidence>
<reference evidence="13" key="1">
    <citation type="submission" date="2018-05" db="EMBL/GenBank/DDBJ databases">
        <title>Draft genome of Mucuna pruriens seed.</title>
        <authorList>
            <person name="Nnadi N.E."/>
            <person name="Vos R."/>
            <person name="Hasami M.H."/>
            <person name="Devisetty U.K."/>
            <person name="Aguiy J.C."/>
        </authorList>
    </citation>
    <scope>NUCLEOTIDE SEQUENCE [LARGE SCALE GENOMIC DNA]</scope>
    <source>
        <strain evidence="13">JCA_2017</strain>
    </source>
</reference>
<evidence type="ECO:0000256" key="5">
    <source>
        <dbReference type="ARBA" id="ARBA00022679"/>
    </source>
</evidence>
<keyword evidence="7 12" id="KW-0547">Nucleotide-binding</keyword>
<dbReference type="Proteomes" id="UP000257109">
    <property type="component" value="Unassembled WGS sequence"/>
</dbReference>
<dbReference type="EMBL" id="QJKJ01013698">
    <property type="protein sequence ID" value="RDX65872.1"/>
    <property type="molecule type" value="Genomic_DNA"/>
</dbReference>
<comment type="cofactor">
    <cofactor evidence="2">
        <name>Zn(2+)</name>
        <dbReference type="ChEBI" id="CHEBI:29105"/>
    </cofactor>
</comment>
<keyword evidence="6" id="KW-0479">Metal-binding</keyword>